<protein>
    <submittedName>
        <fullName evidence="4">60S ribosomal protein L5</fullName>
    </submittedName>
</protein>
<evidence type="ECO:0000313" key="4">
    <source>
        <dbReference type="EMBL" id="OAD57042.1"/>
    </source>
</evidence>
<keyword evidence="4" id="KW-0689">Ribosomal protein</keyword>
<feature type="non-terminal residue" evidence="4">
    <location>
        <position position="62"/>
    </location>
</feature>
<dbReference type="Pfam" id="PF14204">
    <property type="entry name" value="Ribosomal_L18_c"/>
    <property type="match status" value="1"/>
</dbReference>
<dbReference type="GO" id="GO:0019843">
    <property type="term" value="F:rRNA binding"/>
    <property type="evidence" value="ECO:0007669"/>
    <property type="project" value="UniProtKB-KW"/>
</dbReference>
<feature type="domain" description="Large ribosomal subunit protein uL18 C-terminal eukaryotes" evidence="3">
    <location>
        <begin position="1"/>
        <end position="54"/>
    </location>
</feature>
<evidence type="ECO:0000256" key="2">
    <source>
        <dbReference type="ARBA" id="ARBA00022884"/>
    </source>
</evidence>
<dbReference type="GO" id="GO:0005840">
    <property type="term" value="C:ribosome"/>
    <property type="evidence" value="ECO:0007669"/>
    <property type="project" value="UniProtKB-KW"/>
</dbReference>
<dbReference type="Gene3D" id="3.30.420.100">
    <property type="match status" value="1"/>
</dbReference>
<dbReference type="EMBL" id="KQ761783">
    <property type="protein sequence ID" value="OAD57042.1"/>
    <property type="molecule type" value="Genomic_DNA"/>
</dbReference>
<accession>A0A310SNX9</accession>
<dbReference type="Proteomes" id="UP000250275">
    <property type="component" value="Unassembled WGS sequence"/>
</dbReference>
<gene>
    <name evidence="4" type="ORF">WN48_02842</name>
</gene>
<dbReference type="InterPro" id="IPR025607">
    <property type="entry name" value="Ribosomal_uL18_C_euk"/>
</dbReference>
<evidence type="ECO:0000313" key="5">
    <source>
        <dbReference type="Proteomes" id="UP000250275"/>
    </source>
</evidence>
<sequence length="62" mass="7240">IEAIYKNAHKAIRASPEHTKIIKEKIPVKKRWNRAKLSLSERKNRVIQKKASFLTTLEEVEA</sequence>
<feature type="non-terminal residue" evidence="4">
    <location>
        <position position="1"/>
    </location>
</feature>
<name>A0A310SNX9_9HYME</name>
<organism evidence="4 5">
    <name type="scientific">Eufriesea mexicana</name>
    <dbReference type="NCBI Taxonomy" id="516756"/>
    <lineage>
        <taxon>Eukaryota</taxon>
        <taxon>Metazoa</taxon>
        <taxon>Ecdysozoa</taxon>
        <taxon>Arthropoda</taxon>
        <taxon>Hexapoda</taxon>
        <taxon>Insecta</taxon>
        <taxon>Pterygota</taxon>
        <taxon>Neoptera</taxon>
        <taxon>Endopterygota</taxon>
        <taxon>Hymenoptera</taxon>
        <taxon>Apocrita</taxon>
        <taxon>Aculeata</taxon>
        <taxon>Apoidea</taxon>
        <taxon>Anthophila</taxon>
        <taxon>Apidae</taxon>
        <taxon>Eufriesea</taxon>
    </lineage>
</organism>
<keyword evidence="5" id="KW-1185">Reference proteome</keyword>
<keyword evidence="2" id="KW-0694">RNA-binding</keyword>
<reference evidence="4 5" key="1">
    <citation type="submission" date="2015-07" db="EMBL/GenBank/DDBJ databases">
        <title>The genome of Eufriesea mexicana.</title>
        <authorList>
            <person name="Pan H."/>
            <person name="Kapheim K."/>
        </authorList>
    </citation>
    <scope>NUCLEOTIDE SEQUENCE [LARGE SCALE GENOMIC DNA]</scope>
    <source>
        <strain evidence="4">0111107269</strain>
        <tissue evidence="4">Whole body</tissue>
    </source>
</reference>
<dbReference type="OrthoDB" id="1618453at2759"/>
<evidence type="ECO:0000259" key="3">
    <source>
        <dbReference type="Pfam" id="PF14204"/>
    </source>
</evidence>
<evidence type="ECO:0000256" key="1">
    <source>
        <dbReference type="ARBA" id="ARBA00022730"/>
    </source>
</evidence>
<proteinExistence type="predicted"/>
<dbReference type="AlphaFoldDB" id="A0A310SNX9"/>
<keyword evidence="4" id="KW-0687">Ribonucleoprotein</keyword>
<keyword evidence="1" id="KW-0699">rRNA-binding</keyword>